<dbReference type="OrthoDB" id="9762009at2"/>
<sequence length="482" mass="55450">MPWLHIVYLLVFALDLVTAFVIIFVERHNAAVTWAWLMVLLFIPVGGFILYALFGQHVSRYRLARFRLRNAPWVKRLAERQHRQVESGHVAYREPVAERHLDLIALNLKTAYAVYTEDNRIDVFVRGVDKFESLFEDIRAAQDHVHLEYYIFRPDDLGRRLVQLLADKAREGVEVRLLYDAVGCAWTPASFFDPLLDAGGEVAAFFPSKIPYVNLRMNNRNHRKIAVIDGRVAYVGGFNVGDEYLGKDEKFGFWRDTHLRIEGSAILELQSIFLLDWNSSSKRPIEFSDRYFPRIEGRPGTTGMQIVASGPDTDWEQIRNTYIKMIYAAKESIYIQTPYFVPDDSLLTALKIASLSGVDVKVMLPGKPDHLFVFWASRFYLGDLLQAGVECYLYRDGFLHAKMVVADRELASVGTANIDIRSFKLNFEVNALLFDRDKSGHLADLFERDLVKCDRLTLEQYRARPRAERILESCARLLSPIL</sequence>
<dbReference type="NCBIfam" id="TIGR04265">
    <property type="entry name" value="bac_cardiolipin"/>
    <property type="match status" value="1"/>
</dbReference>
<dbReference type="EMBL" id="FTOO01000002">
    <property type="protein sequence ID" value="SIS64880.1"/>
    <property type="molecule type" value="Genomic_DNA"/>
</dbReference>
<dbReference type="EC" id="2.7.8.-" evidence="13 14"/>
<dbReference type="GO" id="GO:0005886">
    <property type="term" value="C:plasma membrane"/>
    <property type="evidence" value="ECO:0007669"/>
    <property type="project" value="UniProtKB-SubCell"/>
</dbReference>
<keyword evidence="3 13" id="KW-0444">Lipid biosynthesis</keyword>
<comment type="function">
    <text evidence="12 13">Catalyzes the reversible phosphatidyl group transfer from one phosphatidylglycerol molecule to another to form cardiolipin (CL) (diphosphatidylglycerol) and glycerol.</text>
</comment>
<evidence type="ECO:0000256" key="4">
    <source>
        <dbReference type="ARBA" id="ARBA00022679"/>
    </source>
</evidence>
<dbReference type="FunFam" id="3.30.870.10:FF:000021">
    <property type="entry name" value="Cardiolipin synthase"/>
    <property type="match status" value="1"/>
</dbReference>
<protein>
    <recommendedName>
        <fullName evidence="13 14">Cardiolipin synthase</fullName>
        <shortName evidence="13">CL synthase</shortName>
        <ecNumber evidence="13 14">2.7.8.-</ecNumber>
    </recommendedName>
</protein>
<dbReference type="PANTHER" id="PTHR21248">
    <property type="entry name" value="CARDIOLIPIN SYNTHASE"/>
    <property type="match status" value="1"/>
</dbReference>
<name>A0A1N7KTX1_9BACL</name>
<evidence type="ECO:0000256" key="12">
    <source>
        <dbReference type="ARBA" id="ARBA00057569"/>
    </source>
</evidence>
<evidence type="ECO:0000256" key="11">
    <source>
        <dbReference type="ARBA" id="ARBA00023264"/>
    </source>
</evidence>
<keyword evidence="6" id="KW-0677">Repeat</keyword>
<evidence type="ECO:0000256" key="1">
    <source>
        <dbReference type="ARBA" id="ARBA00004651"/>
    </source>
</evidence>
<dbReference type="PANTHER" id="PTHR21248:SF22">
    <property type="entry name" value="PHOSPHOLIPASE D"/>
    <property type="match status" value="1"/>
</dbReference>
<dbReference type="RefSeq" id="WP_076345015.1">
    <property type="nucleotide sequence ID" value="NZ_FTOO01000002.1"/>
</dbReference>
<dbReference type="InterPro" id="IPR030874">
    <property type="entry name" value="Cardiolipin_synth_Firmi"/>
</dbReference>
<keyword evidence="17" id="KW-1185">Reference proteome</keyword>
<keyword evidence="5 13" id="KW-0812">Transmembrane</keyword>
<dbReference type="Gene3D" id="3.30.870.10">
    <property type="entry name" value="Endonuclease Chain A"/>
    <property type="match status" value="2"/>
</dbReference>
<dbReference type="InterPro" id="IPR025202">
    <property type="entry name" value="PLD-like_dom"/>
</dbReference>
<feature type="active site" evidence="13">
    <location>
        <position position="400"/>
    </location>
</feature>
<feature type="transmembrane region" description="Helical" evidence="13">
    <location>
        <begin position="32"/>
        <end position="54"/>
    </location>
</feature>
<organism evidence="16 17">
    <name type="scientific">Alicyclobacillus vulcanalis</name>
    <dbReference type="NCBI Taxonomy" id="252246"/>
    <lineage>
        <taxon>Bacteria</taxon>
        <taxon>Bacillati</taxon>
        <taxon>Bacillota</taxon>
        <taxon>Bacilli</taxon>
        <taxon>Bacillales</taxon>
        <taxon>Alicyclobacillaceae</taxon>
        <taxon>Alicyclobacillus</taxon>
    </lineage>
</organism>
<dbReference type="GO" id="GO:0008808">
    <property type="term" value="F:cardiolipin synthase activity"/>
    <property type="evidence" value="ECO:0007669"/>
    <property type="project" value="UniProtKB-UniRule"/>
</dbReference>
<dbReference type="AlphaFoldDB" id="A0A1N7KTX1"/>
<reference evidence="17" key="1">
    <citation type="submission" date="2017-01" db="EMBL/GenBank/DDBJ databases">
        <authorList>
            <person name="Varghese N."/>
            <person name="Submissions S."/>
        </authorList>
    </citation>
    <scope>NUCLEOTIDE SEQUENCE [LARGE SCALE GENOMIC DNA]</scope>
    <source>
        <strain evidence="17">DSM 16176</strain>
    </source>
</reference>
<keyword evidence="7 13" id="KW-1133">Transmembrane helix</keyword>
<comment type="subcellular location">
    <subcellularLocation>
        <location evidence="1 13">Cell membrane</location>
        <topology evidence="1 13">Multi-pass membrane protein</topology>
    </subcellularLocation>
</comment>
<dbReference type="SMART" id="SM00155">
    <property type="entry name" value="PLDc"/>
    <property type="match status" value="2"/>
</dbReference>
<evidence type="ECO:0000256" key="2">
    <source>
        <dbReference type="ARBA" id="ARBA00022475"/>
    </source>
</evidence>
<dbReference type="Proteomes" id="UP000186156">
    <property type="component" value="Unassembled WGS sequence"/>
</dbReference>
<dbReference type="FunFam" id="3.30.870.10:FF:000014">
    <property type="entry name" value="Cardiolipin synthase"/>
    <property type="match status" value="1"/>
</dbReference>
<evidence type="ECO:0000256" key="13">
    <source>
        <dbReference type="HAMAP-Rule" id="MF_01916"/>
    </source>
</evidence>
<gene>
    <name evidence="16" type="ORF">SAMN05421799_102174</name>
</gene>
<keyword evidence="9 13" id="KW-0472">Membrane</keyword>
<evidence type="ECO:0000256" key="10">
    <source>
        <dbReference type="ARBA" id="ARBA00023209"/>
    </source>
</evidence>
<feature type="active site" evidence="13">
    <location>
        <position position="407"/>
    </location>
</feature>
<evidence type="ECO:0000313" key="17">
    <source>
        <dbReference type="Proteomes" id="UP000186156"/>
    </source>
</evidence>
<keyword evidence="2 13" id="KW-1003">Cell membrane</keyword>
<dbReference type="GO" id="GO:0032049">
    <property type="term" value="P:cardiolipin biosynthetic process"/>
    <property type="evidence" value="ECO:0007669"/>
    <property type="project" value="UniProtKB-UniRule"/>
</dbReference>
<evidence type="ECO:0000256" key="9">
    <source>
        <dbReference type="ARBA" id="ARBA00023136"/>
    </source>
</evidence>
<dbReference type="SUPFAM" id="SSF56024">
    <property type="entry name" value="Phospholipase D/nuclease"/>
    <property type="match status" value="2"/>
</dbReference>
<dbReference type="CDD" id="cd09112">
    <property type="entry name" value="PLDc_CLS_2"/>
    <property type="match status" value="1"/>
</dbReference>
<dbReference type="HAMAP" id="MF_01916">
    <property type="entry name" value="Cardiolipin_synth_Cls"/>
    <property type="match status" value="1"/>
</dbReference>
<evidence type="ECO:0000256" key="8">
    <source>
        <dbReference type="ARBA" id="ARBA00023098"/>
    </source>
</evidence>
<feature type="active site" evidence="13">
    <location>
        <position position="229"/>
    </location>
</feature>
<evidence type="ECO:0000256" key="14">
    <source>
        <dbReference type="NCBIfam" id="TIGR04265"/>
    </source>
</evidence>
<evidence type="ECO:0000256" key="6">
    <source>
        <dbReference type="ARBA" id="ARBA00022737"/>
    </source>
</evidence>
<dbReference type="InterPro" id="IPR027379">
    <property type="entry name" value="CLS_N"/>
</dbReference>
<evidence type="ECO:0000256" key="5">
    <source>
        <dbReference type="ARBA" id="ARBA00022692"/>
    </source>
</evidence>
<keyword evidence="10 13" id="KW-0594">Phospholipid biosynthesis</keyword>
<evidence type="ECO:0000256" key="7">
    <source>
        <dbReference type="ARBA" id="ARBA00022989"/>
    </source>
</evidence>
<proteinExistence type="inferred from homology"/>
<feature type="domain" description="PLD phosphodiesterase" evidence="15">
    <location>
        <begin position="217"/>
        <end position="244"/>
    </location>
</feature>
<comment type="catalytic activity">
    <reaction evidence="13">
        <text>2 a 1,2-diacyl-sn-glycero-3-phospho-(1'-sn-glycerol) = a cardiolipin + glycerol</text>
        <dbReference type="Rhea" id="RHEA:31451"/>
        <dbReference type="ChEBI" id="CHEBI:17754"/>
        <dbReference type="ChEBI" id="CHEBI:62237"/>
        <dbReference type="ChEBI" id="CHEBI:64716"/>
    </reaction>
</comment>
<evidence type="ECO:0000313" key="16">
    <source>
        <dbReference type="EMBL" id="SIS64880.1"/>
    </source>
</evidence>
<feature type="active site" evidence="13">
    <location>
        <position position="222"/>
    </location>
</feature>
<dbReference type="CDD" id="cd09110">
    <property type="entry name" value="PLDc_CLS_1"/>
    <property type="match status" value="1"/>
</dbReference>
<evidence type="ECO:0000259" key="15">
    <source>
        <dbReference type="PROSITE" id="PS50035"/>
    </source>
</evidence>
<dbReference type="InterPro" id="IPR022924">
    <property type="entry name" value="Cardiolipin_synthase"/>
</dbReference>
<dbReference type="InterPro" id="IPR001736">
    <property type="entry name" value="PLipase_D/transphosphatidylase"/>
</dbReference>
<feature type="active site" evidence="13">
    <location>
        <position position="224"/>
    </location>
</feature>
<keyword evidence="11 13" id="KW-1208">Phospholipid metabolism</keyword>
<keyword evidence="8 13" id="KW-0443">Lipid metabolism</keyword>
<dbReference type="Pfam" id="PF13396">
    <property type="entry name" value="PLDc_N"/>
    <property type="match status" value="1"/>
</dbReference>
<dbReference type="Pfam" id="PF13091">
    <property type="entry name" value="PLDc_2"/>
    <property type="match status" value="2"/>
</dbReference>
<accession>A0A1N7KTX1</accession>
<dbReference type="STRING" id="252246.SAMN05421799_102174"/>
<dbReference type="PROSITE" id="PS50035">
    <property type="entry name" value="PLD"/>
    <property type="match status" value="2"/>
</dbReference>
<evidence type="ECO:0000256" key="3">
    <source>
        <dbReference type="ARBA" id="ARBA00022516"/>
    </source>
</evidence>
<keyword evidence="4 13" id="KW-0808">Transferase</keyword>
<feature type="domain" description="PLD phosphodiesterase" evidence="15">
    <location>
        <begin position="395"/>
        <end position="422"/>
    </location>
</feature>
<comment type="similarity">
    <text evidence="13">Belongs to the phospholipase D family. Cardiolipin synthase subfamily.</text>
</comment>
<feature type="active site" evidence="13">
    <location>
        <position position="402"/>
    </location>
</feature>
<feature type="transmembrane region" description="Helical" evidence="13">
    <location>
        <begin position="6"/>
        <end position="25"/>
    </location>
</feature>